<reference evidence="1 2" key="1">
    <citation type="journal article" date="2021" name="BMC Biol.">
        <title>Horizontally acquired antibacterial genes associated with adaptive radiation of ladybird beetles.</title>
        <authorList>
            <person name="Li H.S."/>
            <person name="Tang X.F."/>
            <person name="Huang Y.H."/>
            <person name="Xu Z.Y."/>
            <person name="Chen M.L."/>
            <person name="Du X.Y."/>
            <person name="Qiu B.Y."/>
            <person name="Chen P.T."/>
            <person name="Zhang W."/>
            <person name="Slipinski A."/>
            <person name="Escalona H.E."/>
            <person name="Waterhouse R.M."/>
            <person name="Zwick A."/>
            <person name="Pang H."/>
        </authorList>
    </citation>
    <scope>NUCLEOTIDE SEQUENCE [LARGE SCALE GENOMIC DNA]</scope>
    <source>
        <strain evidence="1">SYSU2018</strain>
    </source>
</reference>
<accession>A0ABD2NL30</accession>
<organism evidence="1 2">
    <name type="scientific">Cryptolaemus montrouzieri</name>
    <dbReference type="NCBI Taxonomy" id="559131"/>
    <lineage>
        <taxon>Eukaryota</taxon>
        <taxon>Metazoa</taxon>
        <taxon>Ecdysozoa</taxon>
        <taxon>Arthropoda</taxon>
        <taxon>Hexapoda</taxon>
        <taxon>Insecta</taxon>
        <taxon>Pterygota</taxon>
        <taxon>Neoptera</taxon>
        <taxon>Endopterygota</taxon>
        <taxon>Coleoptera</taxon>
        <taxon>Polyphaga</taxon>
        <taxon>Cucujiformia</taxon>
        <taxon>Coccinelloidea</taxon>
        <taxon>Coccinellidae</taxon>
        <taxon>Scymninae</taxon>
        <taxon>Scymnini</taxon>
        <taxon>Cryptolaemus</taxon>
    </lineage>
</organism>
<protein>
    <submittedName>
        <fullName evidence="1">Uncharacterized protein</fullName>
    </submittedName>
</protein>
<gene>
    <name evidence="1" type="ORF">HHI36_016817</name>
</gene>
<name>A0ABD2NL30_9CUCU</name>
<keyword evidence="2" id="KW-1185">Reference proteome</keyword>
<evidence type="ECO:0000313" key="2">
    <source>
        <dbReference type="Proteomes" id="UP001516400"/>
    </source>
</evidence>
<dbReference type="EMBL" id="JABFTP020000124">
    <property type="protein sequence ID" value="KAL3279309.1"/>
    <property type="molecule type" value="Genomic_DNA"/>
</dbReference>
<proteinExistence type="predicted"/>
<dbReference type="AlphaFoldDB" id="A0ABD2NL30"/>
<dbReference type="Proteomes" id="UP001516400">
    <property type="component" value="Unassembled WGS sequence"/>
</dbReference>
<evidence type="ECO:0000313" key="1">
    <source>
        <dbReference type="EMBL" id="KAL3279309.1"/>
    </source>
</evidence>
<sequence length="186" mass="21434">MKADIPHGLKGRKWNKTKEVLDFESLEQLIKSFRKITRKLGAEDFLEFGNACQSRKKCFDRIPLLNELKVVEFRTMSRSMFYEKDITEDSLSERKFLKSKFKLDLPGTRISSSGVNTEKNTEDNERFSSAHARKKSVILSIYQQVKMKISPAQRLSTIEDVGNRVIQLSANNSETISDSGNTRKMF</sequence>
<comment type="caution">
    <text evidence="1">The sequence shown here is derived from an EMBL/GenBank/DDBJ whole genome shotgun (WGS) entry which is preliminary data.</text>
</comment>